<gene>
    <name evidence="2" type="ORF">D1013_11595</name>
</gene>
<dbReference type="EMBL" id="CP032050">
    <property type="protein sequence ID" value="AYN67972.1"/>
    <property type="molecule type" value="Genomic_DNA"/>
</dbReference>
<keyword evidence="2" id="KW-0378">Hydrolase</keyword>
<keyword evidence="3" id="KW-1185">Reference proteome</keyword>
<dbReference type="Proteomes" id="UP000276309">
    <property type="component" value="Chromosome"/>
</dbReference>
<proteinExistence type="predicted"/>
<dbReference type="KEGG" id="emar:D1013_11595"/>
<dbReference type="PROSITE" id="PS50263">
    <property type="entry name" value="CN_HYDROLASE"/>
    <property type="match status" value="1"/>
</dbReference>
<protein>
    <submittedName>
        <fullName evidence="2">Carbon-nitrogen hydrolase family protein</fullName>
    </submittedName>
</protein>
<reference evidence="2 3" key="1">
    <citation type="submission" date="2018-08" db="EMBL/GenBank/DDBJ databases">
        <title>The reduced genetic potential of extracellular carbohydrate catabolism in Euzebyella marina RN62, a Flavobacteriia bacterium isolated from the hadal water.</title>
        <authorList>
            <person name="Xue C."/>
        </authorList>
    </citation>
    <scope>NUCLEOTIDE SEQUENCE [LARGE SCALE GENOMIC DNA]</scope>
    <source>
        <strain evidence="2 3">RN62</strain>
    </source>
</reference>
<dbReference type="CDD" id="cd07197">
    <property type="entry name" value="nitrilase"/>
    <property type="match status" value="1"/>
</dbReference>
<accession>A0A3G2L6T2</accession>
<feature type="domain" description="CN hydrolase" evidence="1">
    <location>
        <begin position="1"/>
        <end position="241"/>
    </location>
</feature>
<dbReference type="SUPFAM" id="SSF56317">
    <property type="entry name" value="Carbon-nitrogen hydrolase"/>
    <property type="match status" value="1"/>
</dbReference>
<organism evidence="2 3">
    <name type="scientific">Euzebyella marina</name>
    <dbReference type="NCBI Taxonomy" id="1761453"/>
    <lineage>
        <taxon>Bacteria</taxon>
        <taxon>Pseudomonadati</taxon>
        <taxon>Bacteroidota</taxon>
        <taxon>Flavobacteriia</taxon>
        <taxon>Flavobacteriales</taxon>
        <taxon>Flavobacteriaceae</taxon>
        <taxon>Euzebyella</taxon>
    </lineage>
</organism>
<evidence type="ECO:0000259" key="1">
    <source>
        <dbReference type="PROSITE" id="PS50263"/>
    </source>
</evidence>
<dbReference type="GO" id="GO:0016787">
    <property type="term" value="F:hydrolase activity"/>
    <property type="evidence" value="ECO:0007669"/>
    <property type="project" value="UniProtKB-KW"/>
</dbReference>
<dbReference type="AlphaFoldDB" id="A0A3G2L6T2"/>
<evidence type="ECO:0000313" key="2">
    <source>
        <dbReference type="EMBL" id="AYN67972.1"/>
    </source>
</evidence>
<sequence length="241" mass="26933">MRIALAQIQSLKGDVQENIELHKKAIRLSLANKADAIFFPELSLTGYEPMLAEKLKMKLGDKRLLGFQEISNTEKITIGLGMPLHTKSGIEIAIIIFQPNIPLSVYTKQLLHEDELPYFQAGNKYGHIQLCEQHIALAICYESLQSEHAREAISHHADIYLASVAKSQSGIEKAYEHFKKLSKTHPLTVLMCNNIGPCDNFEGAGQSAVWKNGDLLGSLFPDKEGILIFDSTKQSTESFYF</sequence>
<dbReference type="InterPro" id="IPR003010">
    <property type="entry name" value="C-N_Hydrolase"/>
</dbReference>
<name>A0A3G2L6T2_9FLAO</name>
<dbReference type="Pfam" id="PF00795">
    <property type="entry name" value="CN_hydrolase"/>
    <property type="match status" value="1"/>
</dbReference>
<evidence type="ECO:0000313" key="3">
    <source>
        <dbReference type="Proteomes" id="UP000276309"/>
    </source>
</evidence>
<dbReference type="InterPro" id="IPR036526">
    <property type="entry name" value="C-N_Hydrolase_sf"/>
</dbReference>
<dbReference type="OrthoDB" id="9803818at2"/>
<dbReference type="Gene3D" id="3.60.110.10">
    <property type="entry name" value="Carbon-nitrogen hydrolase"/>
    <property type="match status" value="1"/>
</dbReference>
<dbReference type="RefSeq" id="WP_121848987.1">
    <property type="nucleotide sequence ID" value="NZ_CP032050.1"/>
</dbReference>